<organism evidence="1 2">
    <name type="scientific">Marinicrinis sediminis</name>
    <dbReference type="NCBI Taxonomy" id="1652465"/>
    <lineage>
        <taxon>Bacteria</taxon>
        <taxon>Bacillati</taxon>
        <taxon>Bacillota</taxon>
        <taxon>Bacilli</taxon>
        <taxon>Bacillales</taxon>
        <taxon>Paenibacillaceae</taxon>
    </lineage>
</organism>
<dbReference type="Gene3D" id="3.40.50.300">
    <property type="entry name" value="P-loop containing nucleotide triphosphate hydrolases"/>
    <property type="match status" value="1"/>
</dbReference>
<dbReference type="EMBL" id="JBHUMM010000043">
    <property type="protein sequence ID" value="MFD2673048.1"/>
    <property type="molecule type" value="Genomic_DNA"/>
</dbReference>
<keyword evidence="2" id="KW-1185">Reference proteome</keyword>
<evidence type="ECO:0008006" key="3">
    <source>
        <dbReference type="Google" id="ProtNLM"/>
    </source>
</evidence>
<dbReference type="Proteomes" id="UP001597497">
    <property type="component" value="Unassembled WGS sequence"/>
</dbReference>
<accession>A0ABW5RDK8</accession>
<gene>
    <name evidence="1" type="ORF">ACFSUC_15870</name>
</gene>
<reference evidence="2" key="1">
    <citation type="journal article" date="2019" name="Int. J. Syst. Evol. Microbiol.">
        <title>The Global Catalogue of Microorganisms (GCM) 10K type strain sequencing project: providing services to taxonomists for standard genome sequencing and annotation.</title>
        <authorList>
            <consortium name="The Broad Institute Genomics Platform"/>
            <consortium name="The Broad Institute Genome Sequencing Center for Infectious Disease"/>
            <person name="Wu L."/>
            <person name="Ma J."/>
        </authorList>
    </citation>
    <scope>NUCLEOTIDE SEQUENCE [LARGE SCALE GENOMIC DNA]</scope>
    <source>
        <strain evidence="2">KCTC 33676</strain>
    </source>
</reference>
<proteinExistence type="predicted"/>
<dbReference type="SUPFAM" id="SSF52540">
    <property type="entry name" value="P-loop containing nucleoside triphosphate hydrolases"/>
    <property type="match status" value="1"/>
</dbReference>
<evidence type="ECO:0000313" key="1">
    <source>
        <dbReference type="EMBL" id="MFD2673048.1"/>
    </source>
</evidence>
<dbReference type="Gene3D" id="3.40.50.10850">
    <property type="entry name" value="Ntrc-like two-domain protein"/>
    <property type="match status" value="1"/>
</dbReference>
<name>A0ABW5RDK8_9BACL</name>
<evidence type="ECO:0000313" key="2">
    <source>
        <dbReference type="Proteomes" id="UP001597497"/>
    </source>
</evidence>
<comment type="caution">
    <text evidence="1">The sequence shown here is derived from an EMBL/GenBank/DDBJ whole genome shotgun (WGS) entry which is preliminary data.</text>
</comment>
<sequence>MLLYLVLEDEAYMNLFSRFVASSDTLRMQYTCKTFTSVNTLQASWKQEAGEGMILTSPSLCEEVDTVLSQSLPTERRLHKVILVEHPAGAVRSGWQRVEKYQSVEDLLIQAREGFQQAYTPHVPTPEKESVHPAGDTLLVGLTSVSGGAGKSILALALIQKLQSAGKKALYVSLESLPSLETYDRSSKTWRADDLSDQTDIPDDDATGPTGLDHIHYLLRTRPDEVHTALVDSLVHSETLRVTYLPSFQTTRAWSELTVEDVQLLADRLRAQPFDFVIVEAESGISEIGRALQQRCDVQLHVVNDDVHAISKLTRYKAEQAERVALGEGMAAKENQWLLNGIVVNRCGPSREERRALEQWADVLFELPYVPEWKWVTSPQWTQPPQAYQVAVMQLAKQLLQLKGNHSKQKGWSHGAVHSAN</sequence>
<dbReference type="InterPro" id="IPR027417">
    <property type="entry name" value="P-loop_NTPase"/>
</dbReference>
<dbReference type="RefSeq" id="WP_379930604.1">
    <property type="nucleotide sequence ID" value="NZ_JBHUMM010000043.1"/>
</dbReference>
<protein>
    <recommendedName>
        <fullName evidence="3">CobQ/CobB/MinD/ParA nucleotide binding domain-containing protein</fullName>
    </recommendedName>
</protein>